<accession>A0ABP8MVA6</accession>
<gene>
    <name evidence="1" type="ORF">GCM10023092_18130</name>
</gene>
<protein>
    <recommendedName>
        <fullName evidence="3">Transposase</fullName>
    </recommendedName>
</protein>
<proteinExistence type="predicted"/>
<organism evidence="1 2">
    <name type="scientific">Rurimicrobium arvi</name>
    <dbReference type="NCBI Taxonomy" id="2049916"/>
    <lineage>
        <taxon>Bacteria</taxon>
        <taxon>Pseudomonadati</taxon>
        <taxon>Bacteroidota</taxon>
        <taxon>Chitinophagia</taxon>
        <taxon>Chitinophagales</taxon>
        <taxon>Chitinophagaceae</taxon>
        <taxon>Rurimicrobium</taxon>
    </lineage>
</organism>
<dbReference type="Proteomes" id="UP001501410">
    <property type="component" value="Unassembled WGS sequence"/>
</dbReference>
<comment type="caution">
    <text evidence="1">The sequence shown here is derived from an EMBL/GenBank/DDBJ whole genome shotgun (WGS) entry which is preliminary data.</text>
</comment>
<sequence length="63" mass="6833">MCVVVFSEQVSLYLNLMPVGCECEADKVISANNKRLTALGHKTAVSPASVRPNMPTLQDTLKI</sequence>
<evidence type="ECO:0000313" key="1">
    <source>
        <dbReference type="EMBL" id="GAA4455074.1"/>
    </source>
</evidence>
<dbReference type="EMBL" id="BAABEZ010000022">
    <property type="protein sequence ID" value="GAA4455074.1"/>
    <property type="molecule type" value="Genomic_DNA"/>
</dbReference>
<keyword evidence="2" id="KW-1185">Reference proteome</keyword>
<evidence type="ECO:0008006" key="3">
    <source>
        <dbReference type="Google" id="ProtNLM"/>
    </source>
</evidence>
<evidence type="ECO:0000313" key="2">
    <source>
        <dbReference type="Proteomes" id="UP001501410"/>
    </source>
</evidence>
<reference evidence="2" key="1">
    <citation type="journal article" date="2019" name="Int. J. Syst. Evol. Microbiol.">
        <title>The Global Catalogue of Microorganisms (GCM) 10K type strain sequencing project: providing services to taxonomists for standard genome sequencing and annotation.</title>
        <authorList>
            <consortium name="The Broad Institute Genomics Platform"/>
            <consortium name="The Broad Institute Genome Sequencing Center for Infectious Disease"/>
            <person name="Wu L."/>
            <person name="Ma J."/>
        </authorList>
    </citation>
    <scope>NUCLEOTIDE SEQUENCE [LARGE SCALE GENOMIC DNA]</scope>
    <source>
        <strain evidence="2">JCM 31921</strain>
    </source>
</reference>
<name>A0ABP8MVA6_9BACT</name>